<proteinExistence type="predicted"/>
<evidence type="ECO:0000313" key="2">
    <source>
        <dbReference type="Proteomes" id="UP000649151"/>
    </source>
</evidence>
<gene>
    <name evidence="1" type="ORF">H8Z77_01680</name>
</gene>
<keyword evidence="2" id="KW-1185">Reference proteome</keyword>
<comment type="caution">
    <text evidence="1">The sequence shown here is derived from an EMBL/GenBank/DDBJ whole genome shotgun (WGS) entry which is preliminary data.</text>
</comment>
<dbReference type="RefSeq" id="WP_186995969.1">
    <property type="nucleotide sequence ID" value="NZ_JACOQK010000001.1"/>
</dbReference>
<dbReference type="EMBL" id="JACOQK010000001">
    <property type="protein sequence ID" value="MBC5786734.1"/>
    <property type="molecule type" value="Genomic_DNA"/>
</dbReference>
<protein>
    <submittedName>
        <fullName evidence="1">DUF2313 domain-containing protein</fullName>
    </submittedName>
</protein>
<dbReference type="Proteomes" id="UP000649151">
    <property type="component" value="Unassembled WGS sequence"/>
</dbReference>
<name>A0ABR7INT4_9CLOT</name>
<sequence length="182" mass="21553">MESNRFLIDYLPLYLAEYQEMKLIMETEQPEIGQLWNEHSQSLDNMFLQTADEPSVSRYESMLDISLNPTLSLNERRFQLQLKFNEQLPYTLRALNQKLETVCGPSEFDIELVSSEYKLTVKVGLTSKQNLQSVKEMVERMVPCNLIWTVTLKYNQHETLTQYTHEHLEQYTHDQLRNEVLT</sequence>
<reference evidence="1 2" key="1">
    <citation type="submission" date="2020-08" db="EMBL/GenBank/DDBJ databases">
        <title>Genome public.</title>
        <authorList>
            <person name="Liu C."/>
            <person name="Sun Q."/>
        </authorList>
    </citation>
    <scope>NUCLEOTIDE SEQUENCE [LARGE SCALE GENOMIC DNA]</scope>
    <source>
        <strain evidence="1 2">NSJ-27</strain>
    </source>
</reference>
<accession>A0ABR7INT4</accession>
<organism evidence="1 2">
    <name type="scientific">Clostridium facile</name>
    <dbReference type="NCBI Taxonomy" id="2763035"/>
    <lineage>
        <taxon>Bacteria</taxon>
        <taxon>Bacillati</taxon>
        <taxon>Bacillota</taxon>
        <taxon>Clostridia</taxon>
        <taxon>Eubacteriales</taxon>
        <taxon>Clostridiaceae</taxon>
        <taxon>Clostridium</taxon>
    </lineage>
</organism>
<evidence type="ECO:0000313" key="1">
    <source>
        <dbReference type="EMBL" id="MBC5786734.1"/>
    </source>
</evidence>
<dbReference type="Pfam" id="PF10076">
    <property type="entry name" value="Phage_Mu_Gp48"/>
    <property type="match status" value="1"/>
</dbReference>
<dbReference type="InterPro" id="IPR018755">
    <property type="entry name" value="Phage_Mu_Gp48"/>
</dbReference>